<dbReference type="GO" id="GO:0000977">
    <property type="term" value="F:RNA polymerase II transcription regulatory region sequence-specific DNA binding"/>
    <property type="evidence" value="ECO:0007669"/>
    <property type="project" value="TreeGrafter"/>
</dbReference>
<evidence type="ECO:0000256" key="7">
    <source>
        <dbReference type="ARBA" id="ARBA00023306"/>
    </source>
</evidence>
<evidence type="ECO:0000256" key="4">
    <source>
        <dbReference type="ARBA" id="ARBA00023015"/>
    </source>
</evidence>
<dbReference type="InterPro" id="IPR028309">
    <property type="entry name" value="RB_fam"/>
</dbReference>
<dbReference type="Pfam" id="PF11934">
    <property type="entry name" value="DUF3452"/>
    <property type="match status" value="1"/>
</dbReference>
<dbReference type="GO" id="GO:0000785">
    <property type="term" value="C:chromatin"/>
    <property type="evidence" value="ECO:0007669"/>
    <property type="project" value="TreeGrafter"/>
</dbReference>
<evidence type="ECO:0000256" key="1">
    <source>
        <dbReference type="ARBA" id="ARBA00004123"/>
    </source>
</evidence>
<keyword evidence="4" id="KW-0805">Transcription regulation</keyword>
<dbReference type="AlphaFoldDB" id="A0AAU9INB9"/>
<evidence type="ECO:0000313" key="11">
    <source>
        <dbReference type="Proteomes" id="UP001162131"/>
    </source>
</evidence>
<dbReference type="GO" id="GO:2000134">
    <property type="term" value="P:negative regulation of G1/S transition of mitotic cell cycle"/>
    <property type="evidence" value="ECO:0007669"/>
    <property type="project" value="TreeGrafter"/>
</dbReference>
<dbReference type="InterPro" id="IPR002719">
    <property type="entry name" value="RB_B"/>
</dbReference>
<dbReference type="Gene3D" id="1.10.472.10">
    <property type="entry name" value="Cyclin-like"/>
    <property type="match status" value="2"/>
</dbReference>
<dbReference type="SMART" id="SM01368">
    <property type="entry name" value="RB_A"/>
    <property type="match status" value="1"/>
</dbReference>
<dbReference type="SUPFAM" id="SSF47954">
    <property type="entry name" value="Cyclin-like"/>
    <property type="match status" value="2"/>
</dbReference>
<keyword evidence="3" id="KW-0678">Repressor</keyword>
<dbReference type="SMART" id="SM01367">
    <property type="entry name" value="DUF3452"/>
    <property type="match status" value="1"/>
</dbReference>
<reference evidence="10" key="1">
    <citation type="submission" date="2021-09" db="EMBL/GenBank/DDBJ databases">
        <authorList>
            <consortium name="AG Swart"/>
            <person name="Singh M."/>
            <person name="Singh A."/>
            <person name="Seah K."/>
            <person name="Emmerich C."/>
        </authorList>
    </citation>
    <scope>NUCLEOTIDE SEQUENCE</scope>
    <source>
        <strain evidence="10">ATCC30299</strain>
    </source>
</reference>
<evidence type="ECO:0000256" key="6">
    <source>
        <dbReference type="ARBA" id="ARBA00023242"/>
    </source>
</evidence>
<evidence type="ECO:0000256" key="2">
    <source>
        <dbReference type="ARBA" id="ARBA00009475"/>
    </source>
</evidence>
<dbReference type="Pfam" id="PF01858">
    <property type="entry name" value="RB_A"/>
    <property type="match status" value="1"/>
</dbReference>
<proteinExistence type="inferred from homology"/>
<feature type="domain" description="Retinoblastoma-associated protein A-box" evidence="9">
    <location>
        <begin position="348"/>
        <end position="559"/>
    </location>
</feature>
<comment type="subcellular location">
    <subcellularLocation>
        <location evidence="1">Nucleus</location>
    </subcellularLocation>
</comment>
<dbReference type="CDD" id="cd20548">
    <property type="entry name" value="CYCLIN_RB-like"/>
    <property type="match status" value="1"/>
</dbReference>
<evidence type="ECO:0000259" key="9">
    <source>
        <dbReference type="SMART" id="SM01368"/>
    </source>
</evidence>
<gene>
    <name evidence="10" type="ORF">BSTOLATCC_MIC9486</name>
</gene>
<keyword evidence="5" id="KW-0804">Transcription</keyword>
<dbReference type="PANTHER" id="PTHR13742">
    <property type="entry name" value="RETINOBLASTOMA-ASSOCIATED PROTEIN RB -RELATED"/>
    <property type="match status" value="1"/>
</dbReference>
<dbReference type="InterPro" id="IPR024599">
    <property type="entry name" value="RB_N"/>
</dbReference>
<evidence type="ECO:0000256" key="5">
    <source>
        <dbReference type="ARBA" id="ARBA00023163"/>
    </source>
</evidence>
<comment type="caution">
    <text evidence="10">The sequence shown here is derived from an EMBL/GenBank/DDBJ whole genome shotgun (WGS) entry which is preliminary data.</text>
</comment>
<keyword evidence="7" id="KW-0131">Cell cycle</keyword>
<keyword evidence="11" id="KW-1185">Reference proteome</keyword>
<keyword evidence="6" id="KW-0539">Nucleus</keyword>
<dbReference type="InterPro" id="IPR036915">
    <property type="entry name" value="Cyclin-like_sf"/>
</dbReference>
<accession>A0AAU9INB9</accession>
<dbReference type="EMBL" id="CAJZBQ010000011">
    <property type="protein sequence ID" value="CAG9313679.1"/>
    <property type="molecule type" value="Genomic_DNA"/>
</dbReference>
<feature type="domain" description="Retinoblastoma-associated protein N-terminal" evidence="8">
    <location>
        <begin position="66"/>
        <end position="194"/>
    </location>
</feature>
<dbReference type="PANTHER" id="PTHR13742:SF17">
    <property type="entry name" value="RE32990P-RELATED"/>
    <property type="match status" value="1"/>
</dbReference>
<evidence type="ECO:0000313" key="10">
    <source>
        <dbReference type="EMBL" id="CAG9313679.1"/>
    </source>
</evidence>
<dbReference type="GO" id="GO:0005634">
    <property type="term" value="C:nucleus"/>
    <property type="evidence" value="ECO:0007669"/>
    <property type="project" value="UniProtKB-SubCell"/>
</dbReference>
<dbReference type="GO" id="GO:0030154">
    <property type="term" value="P:cell differentiation"/>
    <property type="evidence" value="ECO:0007669"/>
    <property type="project" value="TreeGrafter"/>
</dbReference>
<protein>
    <submittedName>
        <fullName evidence="10">Uncharacterized protein</fullName>
    </submittedName>
</protein>
<name>A0AAU9INB9_9CILI</name>
<evidence type="ECO:0000256" key="3">
    <source>
        <dbReference type="ARBA" id="ARBA00022491"/>
    </source>
</evidence>
<dbReference type="InterPro" id="IPR002720">
    <property type="entry name" value="RB_A"/>
</dbReference>
<comment type="similarity">
    <text evidence="2">Belongs to the retinoblastoma protein (RB) family.</text>
</comment>
<sequence length="811" mass="93123">MSGDLGANFQENDFMSGLEGISNIDRETLDQAQQFYTYFKQHDPHWSETKANNVKRCSILVASKSVILHTIDGEEIKGDMLSLSQIIRASSNVDMHSIVHQLKEFVSIVKIPDPLLQDIQGLMKNFAISSLIYKKFQEKWKQLNFQGDVDHIHQIFQTSWLLIITARAYLLNRSEDIFQCGCLIIGVLNLVITNLPHSITTSLNTEILPNLCSLFQAQVEQALPWLESLNRFFADLKAKGVVKAKGDSQTRIFSENVINFNITSLGNYYQKSVHLNDFDERDLSGPSTKIATPMKNRIGLTPFTRRGIIKKGITGRTLHWDENEKKIDINSNLREIPVPTSPFVIPPTPMTSAMEMNSWLSNVLDENYENEMEEICERISPGLIDEVESRVDRQSHIIEELFAERGVISINGNDRAFIAQYFEAAEGLLAPTAPKRNHKVQEIRKLYEFFLFKMVKEQEENKSGPENVTEIMKNDTFHQSLYACCLESILYSYNVTSISFDEVLLYTNVLPFEFWKQINKFGTIDKTMPLQLKRHFKEIEVKILSQLAWRENSPVYKVIKQVIANDGLADIKHQSFDMFFRRFLNQAAQKVLDITASLNLVEEVKEKIWKTIKFLLSEKTEILINRHLDQLILCTIYGVCKLSACPMVFRTLVDKYSTIYNEEEGLFNHVYIDSEHNEDIIKFYNKIYLPEMKDYLRTNCFMEIPRIGQLCPESPLRASIPTPQFVPPTLGVTTMISPIRSPYLTPRTKTLFATLESPAQDNKGVSLVIPQKSSRELDFDRNGPTKKLKVFAQIFDKPESESLAMPSLKKE</sequence>
<dbReference type="Pfam" id="PF01857">
    <property type="entry name" value="RB_B"/>
    <property type="match status" value="1"/>
</dbReference>
<dbReference type="GO" id="GO:0005667">
    <property type="term" value="C:transcription regulator complex"/>
    <property type="evidence" value="ECO:0007669"/>
    <property type="project" value="TreeGrafter"/>
</dbReference>
<evidence type="ECO:0000259" key="8">
    <source>
        <dbReference type="SMART" id="SM01367"/>
    </source>
</evidence>
<organism evidence="10 11">
    <name type="scientific">Blepharisma stoltei</name>
    <dbReference type="NCBI Taxonomy" id="1481888"/>
    <lineage>
        <taxon>Eukaryota</taxon>
        <taxon>Sar</taxon>
        <taxon>Alveolata</taxon>
        <taxon>Ciliophora</taxon>
        <taxon>Postciliodesmatophora</taxon>
        <taxon>Heterotrichea</taxon>
        <taxon>Heterotrichida</taxon>
        <taxon>Blepharismidae</taxon>
        <taxon>Blepharisma</taxon>
    </lineage>
</organism>
<dbReference type="Proteomes" id="UP001162131">
    <property type="component" value="Unassembled WGS sequence"/>
</dbReference>
<dbReference type="GO" id="GO:0006357">
    <property type="term" value="P:regulation of transcription by RNA polymerase II"/>
    <property type="evidence" value="ECO:0007669"/>
    <property type="project" value="InterPro"/>
</dbReference>